<dbReference type="InterPro" id="IPR022880">
    <property type="entry name" value="DNApol_IV"/>
</dbReference>
<comment type="similarity">
    <text evidence="1">Belongs to the archaeal RpoM/eukaryotic RPA12/RPB9/RPC11 RNA polymerase family.</text>
</comment>
<dbReference type="InterPro" id="IPR017961">
    <property type="entry name" value="DNA_pol_Y-fam_little_finger"/>
</dbReference>
<dbReference type="EC" id="2.7.7.7" evidence="11"/>
<dbReference type="PROSITE" id="PS50173">
    <property type="entry name" value="UMUC"/>
    <property type="match status" value="1"/>
</dbReference>
<comment type="similarity">
    <text evidence="2 11">Belongs to the DNA polymerase type-Y family.</text>
</comment>
<dbReference type="Pfam" id="PF11799">
    <property type="entry name" value="IMS_C"/>
    <property type="match status" value="1"/>
</dbReference>
<name>A0ABU5EGP8_9PROT</name>
<comment type="catalytic activity">
    <reaction evidence="10 11">
        <text>DNA(n) + a 2'-deoxyribonucleoside 5'-triphosphate = DNA(n+1) + diphosphate</text>
        <dbReference type="Rhea" id="RHEA:22508"/>
        <dbReference type="Rhea" id="RHEA-COMP:17339"/>
        <dbReference type="Rhea" id="RHEA-COMP:17340"/>
        <dbReference type="ChEBI" id="CHEBI:33019"/>
        <dbReference type="ChEBI" id="CHEBI:61560"/>
        <dbReference type="ChEBI" id="CHEBI:173112"/>
        <dbReference type="EC" id="2.7.7.7"/>
    </reaction>
</comment>
<evidence type="ECO:0000256" key="4">
    <source>
        <dbReference type="ARBA" id="ARBA00022457"/>
    </source>
</evidence>
<keyword evidence="5 11" id="KW-0479">Metal-binding</keyword>
<feature type="binding site" evidence="11">
    <location>
        <position position="48"/>
    </location>
    <ligand>
        <name>Mg(2+)</name>
        <dbReference type="ChEBI" id="CHEBI:18420"/>
    </ligand>
</feature>
<evidence type="ECO:0000259" key="13">
    <source>
        <dbReference type="PROSITE" id="PS50173"/>
    </source>
</evidence>
<evidence type="ECO:0000256" key="3">
    <source>
        <dbReference type="ARBA" id="ARBA00011245"/>
    </source>
</evidence>
<keyword evidence="15" id="KW-1185">Reference proteome</keyword>
<dbReference type="CDD" id="cd03586">
    <property type="entry name" value="PolY_Pol_IV_kappa"/>
    <property type="match status" value="1"/>
</dbReference>
<keyword evidence="11 14" id="KW-0548">Nucleotidyltransferase</keyword>
<dbReference type="SUPFAM" id="SSF100879">
    <property type="entry name" value="Lesion bypass DNA polymerase (Y-family), little finger domain"/>
    <property type="match status" value="1"/>
</dbReference>
<dbReference type="HAMAP" id="MF_01113">
    <property type="entry name" value="DNApol_IV"/>
    <property type="match status" value="1"/>
</dbReference>
<dbReference type="PANTHER" id="PTHR11076:SF33">
    <property type="entry name" value="DNA POLYMERASE KAPPA"/>
    <property type="match status" value="1"/>
</dbReference>
<comment type="cofactor">
    <cofactor evidence="11">
        <name>Mg(2+)</name>
        <dbReference type="ChEBI" id="CHEBI:18420"/>
    </cofactor>
    <text evidence="11">Binds 2 magnesium ions per subunit.</text>
</comment>
<evidence type="ECO:0000313" key="15">
    <source>
        <dbReference type="Proteomes" id="UP001279642"/>
    </source>
</evidence>
<dbReference type="InterPro" id="IPR043128">
    <property type="entry name" value="Rev_trsase/Diguanyl_cyclase"/>
</dbReference>
<evidence type="ECO:0000256" key="5">
    <source>
        <dbReference type="ARBA" id="ARBA00022723"/>
    </source>
</evidence>
<evidence type="ECO:0000256" key="12">
    <source>
        <dbReference type="SAM" id="MobiDB-lite"/>
    </source>
</evidence>
<dbReference type="GO" id="GO:0003887">
    <property type="term" value="F:DNA-directed DNA polymerase activity"/>
    <property type="evidence" value="ECO:0007669"/>
    <property type="project" value="UniProtKB-EC"/>
</dbReference>
<dbReference type="Pfam" id="PF00817">
    <property type="entry name" value="IMS"/>
    <property type="match status" value="1"/>
</dbReference>
<gene>
    <name evidence="11" type="primary">dinB</name>
    <name evidence="14" type="ORF">SMD27_22340</name>
</gene>
<evidence type="ECO:0000256" key="7">
    <source>
        <dbReference type="ARBA" id="ARBA00022932"/>
    </source>
</evidence>
<keyword evidence="7 11" id="KW-0239">DNA-directed DNA polymerase</keyword>
<keyword evidence="11" id="KW-0238">DNA-binding</keyword>
<evidence type="ECO:0000256" key="11">
    <source>
        <dbReference type="HAMAP-Rule" id="MF_01113"/>
    </source>
</evidence>
<keyword evidence="11" id="KW-0963">Cytoplasm</keyword>
<dbReference type="InterPro" id="IPR043502">
    <property type="entry name" value="DNA/RNA_pol_sf"/>
</dbReference>
<keyword evidence="4 11" id="KW-0515">Mutator protein</keyword>
<evidence type="ECO:0000256" key="9">
    <source>
        <dbReference type="ARBA" id="ARBA00025589"/>
    </source>
</evidence>
<comment type="subunit">
    <text evidence="3 11">Monomer.</text>
</comment>
<evidence type="ECO:0000256" key="8">
    <source>
        <dbReference type="ARBA" id="ARBA00023163"/>
    </source>
</evidence>
<dbReference type="Gene3D" id="1.10.150.20">
    <property type="entry name" value="5' to 3' exonuclease, C-terminal subdomain"/>
    <property type="match status" value="1"/>
</dbReference>
<proteinExistence type="inferred from homology"/>
<comment type="caution">
    <text evidence="14">The sequence shown here is derived from an EMBL/GenBank/DDBJ whole genome shotgun (WGS) entry which is preliminary data.</text>
</comment>
<keyword evidence="8" id="KW-0804">Transcription</keyword>
<comment type="subcellular location">
    <subcellularLocation>
        <location evidence="11">Cytoplasm</location>
    </subcellularLocation>
</comment>
<keyword evidence="11" id="KW-0235">DNA replication</keyword>
<dbReference type="InterPro" id="IPR001126">
    <property type="entry name" value="UmuC"/>
</dbReference>
<dbReference type="PROSITE" id="PS01030">
    <property type="entry name" value="RNA_POL_M_15KD"/>
    <property type="match status" value="1"/>
</dbReference>
<dbReference type="NCBIfam" id="NF002751">
    <property type="entry name" value="PRK02794.1"/>
    <property type="match status" value="1"/>
</dbReference>
<feature type="binding site" evidence="11">
    <location>
        <position position="141"/>
    </location>
    <ligand>
        <name>Mg(2+)</name>
        <dbReference type="ChEBI" id="CHEBI:18420"/>
    </ligand>
</feature>
<keyword evidence="6" id="KW-0862">Zinc</keyword>
<protein>
    <recommendedName>
        <fullName evidence="11">DNA polymerase IV</fullName>
        <shortName evidence="11">Pol IV</shortName>
        <ecNumber evidence="11">2.7.7.7</ecNumber>
    </recommendedName>
</protein>
<evidence type="ECO:0000256" key="2">
    <source>
        <dbReference type="ARBA" id="ARBA00010945"/>
    </source>
</evidence>
<dbReference type="Gene3D" id="3.30.70.270">
    <property type="match status" value="1"/>
</dbReference>
<evidence type="ECO:0000313" key="14">
    <source>
        <dbReference type="EMBL" id="MDY0885595.1"/>
    </source>
</evidence>
<dbReference type="Proteomes" id="UP001279642">
    <property type="component" value="Unassembled WGS sequence"/>
</dbReference>
<dbReference type="EMBL" id="JAXCLW010000011">
    <property type="protein sequence ID" value="MDY0885595.1"/>
    <property type="molecule type" value="Genomic_DNA"/>
</dbReference>
<dbReference type="Gene3D" id="3.30.1490.100">
    <property type="entry name" value="DNA polymerase, Y-family, little finger domain"/>
    <property type="match status" value="1"/>
</dbReference>
<dbReference type="SUPFAM" id="SSF56672">
    <property type="entry name" value="DNA/RNA polymerases"/>
    <property type="match status" value="1"/>
</dbReference>
<dbReference type="RefSeq" id="WP_320510666.1">
    <property type="nucleotide sequence ID" value="NZ_JAXCLW010000011.1"/>
</dbReference>
<comment type="function">
    <text evidence="9 11">Poorly processive, error-prone DNA polymerase involved in untargeted mutagenesis. Copies undamaged DNA at stalled replication forks, which arise in vivo from mismatched or misaligned primer ends. These misaligned primers can be extended by PolIV. Exhibits no 3'-5' exonuclease (proofreading) activity. May be involved in translesional synthesis, in conjunction with the beta clamp from PolIII.</text>
</comment>
<keyword evidence="11" id="KW-0227">DNA damage</keyword>
<sequence>MTPGFCRDCGALLSAISDGDRAKRCPDCRSPRLLYHAELHELQIGHIDCDAFYAAIEKRDNPSLRDKALIIGGGHRGVVSTCCYIARMSGVRSAMPMFKARKLCPEATVMPPDMAKYRAVGLQVREMMQRLTPLVEPLSIDEAFLDLSGTTQLHRRSPAQSLADLAKRIEQEIGITVSIGLSYNKFLAKIASDLDKPRGFSIIGRNEARAFLAQKPVTLIWGIGKVGAEQLAKDGITMIGQLQEMELSDLGKRYGQMGLRLYYLARGEDERSVDVDAPTKSISAETTFDEDIADFNVLAHELWPLCEKVSARLKTAGLAGQVVHLKLKTAGFRTVSRQVSLSAPTCLAETLYRAGRQLLERESNGTWYRLIGIGTGNFHPLSDADPLDLADPEADRRRKLEAAMDAVRAKLGKDSILKGRSLARTKPAGPNGKDRIE</sequence>
<evidence type="ECO:0000256" key="1">
    <source>
        <dbReference type="ARBA" id="ARBA00008925"/>
    </source>
</evidence>
<dbReference type="Gene3D" id="3.40.1170.60">
    <property type="match status" value="1"/>
</dbReference>
<keyword evidence="11" id="KW-0234">DNA repair</keyword>
<accession>A0ABU5EGP8</accession>
<dbReference type="NCBIfam" id="NF002677">
    <property type="entry name" value="PRK02406.1"/>
    <property type="match status" value="1"/>
</dbReference>
<organism evidence="14 15">
    <name type="scientific">Dongia soli</name>
    <dbReference type="NCBI Taxonomy" id="600628"/>
    <lineage>
        <taxon>Bacteria</taxon>
        <taxon>Pseudomonadati</taxon>
        <taxon>Pseudomonadota</taxon>
        <taxon>Alphaproteobacteria</taxon>
        <taxon>Rhodospirillales</taxon>
        <taxon>Dongiaceae</taxon>
        <taxon>Dongia</taxon>
    </lineage>
</organism>
<feature type="site" description="Substrate discrimination" evidence="11">
    <location>
        <position position="53"/>
    </location>
</feature>
<keyword evidence="11" id="KW-0460">Magnesium</keyword>
<feature type="region of interest" description="Disordered" evidence="12">
    <location>
        <begin position="418"/>
        <end position="437"/>
    </location>
</feature>
<feature type="domain" description="UmuC" evidence="13">
    <location>
        <begin position="44"/>
        <end position="224"/>
    </location>
</feature>
<dbReference type="PANTHER" id="PTHR11076">
    <property type="entry name" value="DNA REPAIR POLYMERASE UMUC / TRANSFERASE FAMILY MEMBER"/>
    <property type="match status" value="1"/>
</dbReference>
<keyword evidence="11 14" id="KW-0808">Transferase</keyword>
<feature type="active site" evidence="11">
    <location>
        <position position="142"/>
    </location>
</feature>
<dbReference type="InterPro" id="IPR019761">
    <property type="entry name" value="DNA-dir_RNA_pol-M_15_CS"/>
</dbReference>
<evidence type="ECO:0000256" key="6">
    <source>
        <dbReference type="ARBA" id="ARBA00022833"/>
    </source>
</evidence>
<dbReference type="InterPro" id="IPR036775">
    <property type="entry name" value="DNA_pol_Y-fam_lit_finger_sf"/>
</dbReference>
<reference evidence="14 15" key="1">
    <citation type="journal article" date="2016" name="Antonie Van Leeuwenhoek">
        <title>Dongia soli sp. nov., isolated from soil from Dokdo, Korea.</title>
        <authorList>
            <person name="Kim D.U."/>
            <person name="Lee H."/>
            <person name="Kim H."/>
            <person name="Kim S.G."/>
            <person name="Ka J.O."/>
        </authorList>
    </citation>
    <scope>NUCLEOTIDE SEQUENCE [LARGE SCALE GENOMIC DNA]</scope>
    <source>
        <strain evidence="14 15">D78</strain>
    </source>
</reference>
<dbReference type="InterPro" id="IPR050116">
    <property type="entry name" value="DNA_polymerase-Y"/>
</dbReference>
<evidence type="ECO:0000256" key="10">
    <source>
        <dbReference type="ARBA" id="ARBA00049244"/>
    </source>
</evidence>